<dbReference type="PANTHER" id="PTHR34203:SF15">
    <property type="entry name" value="SLL1173 PROTEIN"/>
    <property type="match status" value="1"/>
</dbReference>
<dbReference type="EMBL" id="DVOE01000041">
    <property type="protein sequence ID" value="HIU98742.1"/>
    <property type="molecule type" value="Genomic_DNA"/>
</dbReference>
<dbReference type="PANTHER" id="PTHR34203">
    <property type="entry name" value="METHYLTRANSFERASE, FKBM FAMILY PROTEIN"/>
    <property type="match status" value="1"/>
</dbReference>
<dbReference type="InterPro" id="IPR029063">
    <property type="entry name" value="SAM-dependent_MTases_sf"/>
</dbReference>
<dbReference type="Proteomes" id="UP000886857">
    <property type="component" value="Unassembled WGS sequence"/>
</dbReference>
<dbReference type="Pfam" id="PF05050">
    <property type="entry name" value="Methyltransf_21"/>
    <property type="match status" value="1"/>
</dbReference>
<dbReference type="Gene3D" id="3.40.50.150">
    <property type="entry name" value="Vaccinia Virus protein VP39"/>
    <property type="match status" value="1"/>
</dbReference>
<organism evidence="2 3">
    <name type="scientific">Candidatus Limadaptatus stercoripullorum</name>
    <dbReference type="NCBI Taxonomy" id="2840846"/>
    <lineage>
        <taxon>Bacteria</taxon>
        <taxon>Bacillati</taxon>
        <taxon>Bacillota</taxon>
        <taxon>Clostridia</taxon>
        <taxon>Eubacteriales</taxon>
        <taxon>Candidatus Limadaptatus</taxon>
    </lineage>
</organism>
<evidence type="ECO:0000259" key="1">
    <source>
        <dbReference type="Pfam" id="PF05050"/>
    </source>
</evidence>
<evidence type="ECO:0000313" key="2">
    <source>
        <dbReference type="EMBL" id="HIU98742.1"/>
    </source>
</evidence>
<comment type="caution">
    <text evidence="2">The sequence shown here is derived from an EMBL/GenBank/DDBJ whole genome shotgun (WGS) entry which is preliminary data.</text>
</comment>
<evidence type="ECO:0000313" key="3">
    <source>
        <dbReference type="Proteomes" id="UP000886857"/>
    </source>
</evidence>
<dbReference type="GO" id="GO:0032259">
    <property type="term" value="P:methylation"/>
    <property type="evidence" value="ECO:0007669"/>
    <property type="project" value="UniProtKB-KW"/>
</dbReference>
<gene>
    <name evidence="2" type="ORF">IAC73_02740</name>
</gene>
<reference evidence="2" key="1">
    <citation type="submission" date="2020-10" db="EMBL/GenBank/DDBJ databases">
        <authorList>
            <person name="Gilroy R."/>
        </authorList>
    </citation>
    <scope>NUCLEOTIDE SEQUENCE</scope>
    <source>
        <strain evidence="2">10406</strain>
    </source>
</reference>
<sequence>MNIADREFYALVREVKSMSEEELADRMRAGLLALPQETVRGLSDFFCRFGYWGSLRPERGDFTEIALSAASLSRHIDDYARLYERLADVRSKRTLFSVLSCRMRYDFAAAAATRETLFPDYFDPDILPCTAGEVMVDLGAYVGDTVASYLSVYGVDCYSKIYCYEITPAVFAELERNLAPFPRIETRRKGVLDRPGRMTVASCPASASANTLSREDPAGESVEVTTLDLDIAEPVTLIKADIEGAEYAALLGAARHLREERPRLALSVYHGHDDLWRIPLLVDALAPGYTFRLRHRGSPLFPTEITLFAT</sequence>
<dbReference type="GO" id="GO:0008168">
    <property type="term" value="F:methyltransferase activity"/>
    <property type="evidence" value="ECO:0007669"/>
    <property type="project" value="UniProtKB-KW"/>
</dbReference>
<proteinExistence type="predicted"/>
<dbReference type="AlphaFoldDB" id="A0A9D1NA25"/>
<dbReference type="InterPro" id="IPR052514">
    <property type="entry name" value="SAM-dependent_MTase"/>
</dbReference>
<dbReference type="SUPFAM" id="SSF53335">
    <property type="entry name" value="S-adenosyl-L-methionine-dependent methyltransferases"/>
    <property type="match status" value="1"/>
</dbReference>
<accession>A0A9D1NA25</accession>
<reference evidence="2" key="2">
    <citation type="journal article" date="2021" name="PeerJ">
        <title>Extensive microbial diversity within the chicken gut microbiome revealed by metagenomics and culture.</title>
        <authorList>
            <person name="Gilroy R."/>
            <person name="Ravi A."/>
            <person name="Getino M."/>
            <person name="Pursley I."/>
            <person name="Horton D.L."/>
            <person name="Alikhan N.F."/>
            <person name="Baker D."/>
            <person name="Gharbi K."/>
            <person name="Hall N."/>
            <person name="Watson M."/>
            <person name="Adriaenssens E.M."/>
            <person name="Foster-Nyarko E."/>
            <person name="Jarju S."/>
            <person name="Secka A."/>
            <person name="Antonio M."/>
            <person name="Oren A."/>
            <person name="Chaudhuri R.R."/>
            <person name="La Ragione R."/>
            <person name="Hildebrand F."/>
            <person name="Pallen M.J."/>
        </authorList>
    </citation>
    <scope>NUCLEOTIDE SEQUENCE</scope>
    <source>
        <strain evidence="2">10406</strain>
    </source>
</reference>
<protein>
    <submittedName>
        <fullName evidence="2">FkbM family methyltransferase</fullName>
    </submittedName>
</protein>
<feature type="domain" description="Methyltransferase FkbM" evidence="1">
    <location>
        <begin position="137"/>
        <end position="276"/>
    </location>
</feature>
<dbReference type="NCBIfam" id="TIGR01444">
    <property type="entry name" value="fkbM_fam"/>
    <property type="match status" value="1"/>
</dbReference>
<dbReference type="InterPro" id="IPR006342">
    <property type="entry name" value="FkbM_mtfrase"/>
</dbReference>
<name>A0A9D1NA25_9FIRM</name>
<keyword evidence="2" id="KW-0808">Transferase</keyword>
<keyword evidence="2" id="KW-0489">Methyltransferase</keyword>